<dbReference type="STRING" id="1447883.A0A2B7YRD9"/>
<dbReference type="SUPFAM" id="SSF48403">
    <property type="entry name" value="Ankyrin repeat"/>
    <property type="match status" value="1"/>
</dbReference>
<dbReference type="EMBL" id="PDNA01000027">
    <property type="protein sequence ID" value="PGH23187.1"/>
    <property type="molecule type" value="Genomic_DNA"/>
</dbReference>
<keyword evidence="1" id="KW-0677">Repeat</keyword>
<protein>
    <submittedName>
        <fullName evidence="4">Uncharacterized protein</fullName>
    </submittedName>
</protein>
<dbReference type="PANTHER" id="PTHR24189:SF50">
    <property type="entry name" value="ANKYRIN REPEAT AND SOCS BOX PROTEIN 2"/>
    <property type="match status" value="1"/>
</dbReference>
<dbReference type="InterPro" id="IPR036770">
    <property type="entry name" value="Ankyrin_rpt-contain_sf"/>
</dbReference>
<feature type="repeat" description="ANK" evidence="3">
    <location>
        <begin position="47"/>
        <end position="79"/>
    </location>
</feature>
<keyword evidence="5" id="KW-1185">Reference proteome</keyword>
<evidence type="ECO:0000313" key="4">
    <source>
        <dbReference type="EMBL" id="PGH23187.1"/>
    </source>
</evidence>
<evidence type="ECO:0000256" key="1">
    <source>
        <dbReference type="ARBA" id="ARBA00022737"/>
    </source>
</evidence>
<feature type="repeat" description="ANK" evidence="3">
    <location>
        <begin position="81"/>
        <end position="113"/>
    </location>
</feature>
<dbReference type="Pfam" id="PF12796">
    <property type="entry name" value="Ank_2"/>
    <property type="match status" value="3"/>
</dbReference>
<proteinExistence type="predicted"/>
<feature type="repeat" description="ANK" evidence="3">
    <location>
        <begin position="286"/>
        <end position="318"/>
    </location>
</feature>
<accession>A0A2B7YRD9</accession>
<evidence type="ECO:0000256" key="3">
    <source>
        <dbReference type="PROSITE-ProRule" id="PRU00023"/>
    </source>
</evidence>
<dbReference type="SMART" id="SM00248">
    <property type="entry name" value="ANK"/>
    <property type="match status" value="8"/>
</dbReference>
<dbReference type="AlphaFoldDB" id="A0A2B7YRD9"/>
<dbReference type="PROSITE" id="PS50088">
    <property type="entry name" value="ANK_REPEAT"/>
    <property type="match status" value="7"/>
</dbReference>
<dbReference type="PANTHER" id="PTHR24189">
    <property type="entry name" value="MYOTROPHIN"/>
    <property type="match status" value="1"/>
</dbReference>
<gene>
    <name evidence="4" type="ORF">AJ80_02717</name>
</gene>
<evidence type="ECO:0000256" key="2">
    <source>
        <dbReference type="ARBA" id="ARBA00023043"/>
    </source>
</evidence>
<evidence type="ECO:0000313" key="5">
    <source>
        <dbReference type="Proteomes" id="UP000224634"/>
    </source>
</evidence>
<sequence>MQQRSGNNVRTGPQLYIGVQRLDTRDAWQITHLLLTYGATVDARDQKDLTPLFYAALRGNEATTRVLINHGANIHATECFEGNTILHAACASYDVGIVTMLLSLEANANARNDRGWTPIMAATGCGCFEVLQLLILQGADVNAVDKSGSSALGYAIASRGLDIIRLLVNHGADMHNVSNRGTALHEAIWRHSNPHSNHLFGHVAQILLAGGFDINVRDGRGRTALMEATVSNQLEVIDFLLDNNADISAKDDCSNSALHLAAGSGMCTSIEELLARGAEINARNNCERTPLMEATVSSQLEAKDFLLDKNADISSKDNCGNSALHLGAGSGMCTYRGTPYAGASTKYLEDEH</sequence>
<comment type="caution">
    <text evidence="4">The sequence shown here is derived from an EMBL/GenBank/DDBJ whole genome shotgun (WGS) entry which is preliminary data.</text>
</comment>
<name>A0A2B7YRD9_POLH7</name>
<dbReference type="PROSITE" id="PS50297">
    <property type="entry name" value="ANK_REP_REGION"/>
    <property type="match status" value="6"/>
</dbReference>
<dbReference type="Proteomes" id="UP000224634">
    <property type="component" value="Unassembled WGS sequence"/>
</dbReference>
<dbReference type="Gene3D" id="1.25.40.20">
    <property type="entry name" value="Ankyrin repeat-containing domain"/>
    <property type="match status" value="3"/>
</dbReference>
<keyword evidence="2 3" id="KW-0040">ANK repeat</keyword>
<feature type="repeat" description="ANK" evidence="3">
    <location>
        <begin position="114"/>
        <end position="146"/>
    </location>
</feature>
<dbReference type="InterPro" id="IPR002110">
    <property type="entry name" value="Ankyrin_rpt"/>
</dbReference>
<feature type="repeat" description="ANK" evidence="3">
    <location>
        <begin position="253"/>
        <end position="285"/>
    </location>
</feature>
<feature type="repeat" description="ANK" evidence="3">
    <location>
        <begin position="147"/>
        <end position="179"/>
    </location>
</feature>
<dbReference type="Pfam" id="PF00023">
    <property type="entry name" value="Ank"/>
    <property type="match status" value="1"/>
</dbReference>
<dbReference type="OrthoDB" id="4178675at2759"/>
<feature type="repeat" description="ANK" evidence="3">
    <location>
        <begin position="220"/>
        <end position="252"/>
    </location>
</feature>
<reference evidence="4 5" key="1">
    <citation type="submission" date="2017-10" db="EMBL/GenBank/DDBJ databases">
        <title>Comparative genomics in systemic dimorphic fungi from Ajellomycetaceae.</title>
        <authorList>
            <person name="Munoz J.F."/>
            <person name="Mcewen J.G."/>
            <person name="Clay O.K."/>
            <person name="Cuomo C.A."/>
        </authorList>
    </citation>
    <scope>NUCLEOTIDE SEQUENCE [LARGE SCALE GENOMIC DNA]</scope>
    <source>
        <strain evidence="4 5">UAMH7299</strain>
    </source>
</reference>
<dbReference type="InterPro" id="IPR050745">
    <property type="entry name" value="Multifunctional_regulatory"/>
</dbReference>
<organism evidence="4 5">
    <name type="scientific">Polytolypa hystricis (strain UAMH7299)</name>
    <dbReference type="NCBI Taxonomy" id="1447883"/>
    <lineage>
        <taxon>Eukaryota</taxon>
        <taxon>Fungi</taxon>
        <taxon>Dikarya</taxon>
        <taxon>Ascomycota</taxon>
        <taxon>Pezizomycotina</taxon>
        <taxon>Eurotiomycetes</taxon>
        <taxon>Eurotiomycetidae</taxon>
        <taxon>Onygenales</taxon>
        <taxon>Onygenales incertae sedis</taxon>
        <taxon>Polytolypa</taxon>
    </lineage>
</organism>